<dbReference type="SUPFAM" id="SSF55469">
    <property type="entry name" value="FMN-dependent nitroreductase-like"/>
    <property type="match status" value="1"/>
</dbReference>
<dbReference type="PANTHER" id="PTHR43821">
    <property type="entry name" value="NAD(P)H NITROREDUCTASE YDJA-RELATED"/>
    <property type="match status" value="1"/>
</dbReference>
<reference evidence="11" key="1">
    <citation type="submission" date="2018-11" db="EMBL/GenBank/DDBJ databases">
        <title>Complete genome sequence of Paenibacillus sp. ML311-T8.</title>
        <authorList>
            <person name="Nam Y.-D."/>
            <person name="Kang J."/>
            <person name="Chung W.-H."/>
            <person name="Park Y.S."/>
        </authorList>
    </citation>
    <scope>NUCLEOTIDE SEQUENCE [LARGE SCALE GENOMIC DNA]</scope>
    <source>
        <strain evidence="11">ML311-T8</strain>
    </source>
</reference>
<organism evidence="10 11">
    <name type="scientific">Paenibacillus psychroresistens</name>
    <dbReference type="NCBI Taxonomy" id="1778678"/>
    <lineage>
        <taxon>Bacteria</taxon>
        <taxon>Bacillati</taxon>
        <taxon>Bacillota</taxon>
        <taxon>Bacilli</taxon>
        <taxon>Bacillales</taxon>
        <taxon>Paenibacillaceae</taxon>
        <taxon>Paenibacillus</taxon>
    </lineage>
</organism>
<evidence type="ECO:0000256" key="3">
    <source>
        <dbReference type="ARBA" id="ARBA00022643"/>
    </source>
</evidence>
<evidence type="ECO:0000256" key="7">
    <source>
        <dbReference type="PIRNR" id="PIRNR000232"/>
    </source>
</evidence>
<name>A0A6B8RQU6_9BACL</name>
<dbReference type="PANTHER" id="PTHR43821:SF1">
    <property type="entry name" value="NAD(P)H NITROREDUCTASE YDJA-RELATED"/>
    <property type="match status" value="1"/>
</dbReference>
<feature type="binding site" description="in other chain" evidence="8">
    <location>
        <begin position="10"/>
        <end position="12"/>
    </location>
    <ligand>
        <name>FMN</name>
        <dbReference type="ChEBI" id="CHEBI:58210"/>
        <note>ligand shared between dimeric partners</note>
    </ligand>
</feature>
<comment type="cofactor">
    <cofactor evidence="8">
        <name>FMN</name>
        <dbReference type="ChEBI" id="CHEBI:58210"/>
    </cofactor>
    <text evidence="8">Binds 1 FMN per subunit.</text>
</comment>
<evidence type="ECO:0000313" key="10">
    <source>
        <dbReference type="EMBL" id="QGQ98217.1"/>
    </source>
</evidence>
<keyword evidence="5 7" id="KW-0560">Oxidoreductase</keyword>
<dbReference type="InterPro" id="IPR029479">
    <property type="entry name" value="Nitroreductase"/>
</dbReference>
<dbReference type="InterPro" id="IPR026021">
    <property type="entry name" value="YdjA-like"/>
</dbReference>
<feature type="binding site" evidence="8">
    <location>
        <position position="39"/>
    </location>
    <ligand>
        <name>FMN</name>
        <dbReference type="ChEBI" id="CHEBI:58210"/>
        <note>ligand shared between dimeric partners</note>
    </ligand>
</feature>
<evidence type="ECO:0000256" key="6">
    <source>
        <dbReference type="ARBA" id="ARBA00023027"/>
    </source>
</evidence>
<evidence type="ECO:0000256" key="8">
    <source>
        <dbReference type="PIRSR" id="PIRSR000232-1"/>
    </source>
</evidence>
<dbReference type="RefSeq" id="WP_155703319.1">
    <property type="nucleotide sequence ID" value="NZ_CP034235.1"/>
</dbReference>
<comment type="similarity">
    <text evidence="1 7">Belongs to the nitroreductase family.</text>
</comment>
<dbReference type="InterPro" id="IPR052530">
    <property type="entry name" value="NAD(P)H_nitroreductase"/>
</dbReference>
<dbReference type="Pfam" id="PF00881">
    <property type="entry name" value="Nitroreductase"/>
    <property type="match status" value="1"/>
</dbReference>
<dbReference type="CDD" id="cd02135">
    <property type="entry name" value="YdjA-like"/>
    <property type="match status" value="1"/>
</dbReference>
<dbReference type="Gene3D" id="3.40.109.10">
    <property type="entry name" value="NADH Oxidase"/>
    <property type="match status" value="1"/>
</dbReference>
<evidence type="ECO:0000256" key="5">
    <source>
        <dbReference type="ARBA" id="ARBA00023002"/>
    </source>
</evidence>
<sequence>MNLEEAIRGRRSIGMVKPDEVDQALIEKLLEAAVYAPNHHMTEPWRFYVLQGNGRAILGHAYADIAGEFLDEPFSEVNIEALKKHYNKAFRAPVIIVAVSEATDSPKVDRREEIAAVHAAVQNLLLQAHALGLGAVWRTGAPAYHPFMKNAFKLKDEHDIVGFIYVGHPVQLPTVRTPASFASKTVWLNEED</sequence>
<keyword evidence="11" id="KW-1185">Reference proteome</keyword>
<dbReference type="PIRSF" id="PIRSF000232">
    <property type="entry name" value="YdjA"/>
    <property type="match status" value="1"/>
</dbReference>
<protein>
    <recommendedName>
        <fullName evidence="7">Putative NAD(P)H nitroreductase</fullName>
        <ecNumber evidence="7">1.-.-.-</ecNumber>
    </recommendedName>
</protein>
<dbReference type="AlphaFoldDB" id="A0A6B8RQU6"/>
<evidence type="ECO:0000256" key="4">
    <source>
        <dbReference type="ARBA" id="ARBA00022857"/>
    </source>
</evidence>
<dbReference type="OrthoDB" id="9804207at2"/>
<keyword evidence="2 7" id="KW-0285">Flavoprotein</keyword>
<keyword evidence="3 7" id="KW-0288">FMN</keyword>
<gene>
    <name evidence="10" type="ORF">EHS13_26685</name>
</gene>
<dbReference type="EC" id="1.-.-.-" evidence="7"/>
<evidence type="ECO:0000313" key="11">
    <source>
        <dbReference type="Proteomes" id="UP000426246"/>
    </source>
</evidence>
<feature type="binding site" description="in other chain" evidence="8">
    <location>
        <begin position="137"/>
        <end position="139"/>
    </location>
    <ligand>
        <name>FMN</name>
        <dbReference type="ChEBI" id="CHEBI:58210"/>
        <note>ligand shared between dimeric partners</note>
    </ligand>
</feature>
<dbReference type="Proteomes" id="UP000426246">
    <property type="component" value="Chromosome"/>
</dbReference>
<evidence type="ECO:0000256" key="2">
    <source>
        <dbReference type="ARBA" id="ARBA00022630"/>
    </source>
</evidence>
<keyword evidence="6 7" id="KW-0520">NAD</keyword>
<accession>A0A6B8RQU6</accession>
<feature type="domain" description="Nitroreductase" evidence="9">
    <location>
        <begin position="7"/>
        <end position="168"/>
    </location>
</feature>
<dbReference type="InterPro" id="IPR000415">
    <property type="entry name" value="Nitroreductase-like"/>
</dbReference>
<keyword evidence="4 7" id="KW-0521">NADP</keyword>
<evidence type="ECO:0000259" key="9">
    <source>
        <dbReference type="Pfam" id="PF00881"/>
    </source>
</evidence>
<dbReference type="EMBL" id="CP034235">
    <property type="protein sequence ID" value="QGQ98217.1"/>
    <property type="molecule type" value="Genomic_DNA"/>
</dbReference>
<dbReference type="KEGG" id="ppsc:EHS13_26685"/>
<evidence type="ECO:0000256" key="1">
    <source>
        <dbReference type="ARBA" id="ARBA00007118"/>
    </source>
</evidence>
<proteinExistence type="inferred from homology"/>
<dbReference type="GO" id="GO:0016491">
    <property type="term" value="F:oxidoreductase activity"/>
    <property type="evidence" value="ECO:0007669"/>
    <property type="project" value="UniProtKB-UniRule"/>
</dbReference>